<accession>A0A1B0CV85</accession>
<organism evidence="3 4">
    <name type="scientific">Lutzomyia longipalpis</name>
    <name type="common">Sand fly</name>
    <dbReference type="NCBI Taxonomy" id="7200"/>
    <lineage>
        <taxon>Eukaryota</taxon>
        <taxon>Metazoa</taxon>
        <taxon>Ecdysozoa</taxon>
        <taxon>Arthropoda</taxon>
        <taxon>Hexapoda</taxon>
        <taxon>Insecta</taxon>
        <taxon>Pterygota</taxon>
        <taxon>Neoptera</taxon>
        <taxon>Endopterygota</taxon>
        <taxon>Diptera</taxon>
        <taxon>Nematocera</taxon>
        <taxon>Psychodoidea</taxon>
        <taxon>Psychodidae</taxon>
        <taxon>Lutzomyia</taxon>
        <taxon>Lutzomyia</taxon>
    </lineage>
</organism>
<evidence type="ECO:0000313" key="3">
    <source>
        <dbReference type="EnsemblMetazoa" id="LLOJ008870-PA"/>
    </source>
</evidence>
<dbReference type="Proteomes" id="UP000092461">
    <property type="component" value="Unassembled WGS sequence"/>
</dbReference>
<keyword evidence="4" id="KW-1185">Reference proteome</keyword>
<dbReference type="VEuPathDB" id="VectorBase:LLOJ008870"/>
<sequence>MHQGMSETQGSSLIVTSQQITPDFHNCPESPREPQSLYGESHSQGSSLIVTSQQITPDFHNCPESPREPQSLYDNKIHHIWVYPDPVHMLKLARNVFGENVMENEDGGKIDFKYIERLFDLQKKEGAYITEKLKISHLQFDKNKMNVGLAVQLLSRSVANAINACRNLGYPEFIGSEATEEFIRWLNDIFDVLNSRLATKTGETRKTLM</sequence>
<feature type="region of interest" description="Disordered" evidence="1">
    <location>
        <begin position="22"/>
        <end position="43"/>
    </location>
</feature>
<dbReference type="AlphaFoldDB" id="A0A1B0CV85"/>
<proteinExistence type="predicted"/>
<evidence type="ECO:0000256" key="1">
    <source>
        <dbReference type="SAM" id="MobiDB-lite"/>
    </source>
</evidence>
<protein>
    <recommendedName>
        <fullName evidence="2">Transposable element P transposase-like GTP-binding insertion domain-containing protein</fullName>
    </recommendedName>
</protein>
<dbReference type="EnsemblMetazoa" id="LLOJ008870-RA">
    <property type="protein sequence ID" value="LLOJ008870-PA"/>
    <property type="gene ID" value="LLOJ008870"/>
</dbReference>
<dbReference type="InterPro" id="IPR048366">
    <property type="entry name" value="TNP-like_GBD"/>
</dbReference>
<evidence type="ECO:0000259" key="2">
    <source>
        <dbReference type="Pfam" id="PF21788"/>
    </source>
</evidence>
<dbReference type="Pfam" id="PF21788">
    <property type="entry name" value="TNP-like_GBD"/>
    <property type="match status" value="1"/>
</dbReference>
<evidence type="ECO:0000313" key="4">
    <source>
        <dbReference type="Proteomes" id="UP000092461"/>
    </source>
</evidence>
<feature type="domain" description="Transposable element P transposase-like GTP-binding insertion" evidence="2">
    <location>
        <begin position="88"/>
        <end position="202"/>
    </location>
</feature>
<reference evidence="3" key="1">
    <citation type="submission" date="2020-05" db="UniProtKB">
        <authorList>
            <consortium name="EnsemblMetazoa"/>
        </authorList>
    </citation>
    <scope>IDENTIFICATION</scope>
    <source>
        <strain evidence="3">Jacobina</strain>
    </source>
</reference>
<dbReference type="EMBL" id="AJWK01030242">
    <property type="status" value="NOT_ANNOTATED_CDS"/>
    <property type="molecule type" value="Genomic_DNA"/>
</dbReference>
<name>A0A1B0CV85_LUTLO</name>